<dbReference type="PANTHER" id="PTHR32305">
    <property type="match status" value="1"/>
</dbReference>
<dbReference type="Pfam" id="PF05593">
    <property type="entry name" value="RHS_repeat"/>
    <property type="match status" value="1"/>
</dbReference>
<dbReference type="PROSITE" id="PS50853">
    <property type="entry name" value="FN3"/>
    <property type="match status" value="2"/>
</dbReference>
<dbReference type="InterPro" id="IPR013783">
    <property type="entry name" value="Ig-like_fold"/>
</dbReference>
<feature type="domain" description="Fibronectin type-III" evidence="1">
    <location>
        <begin position="1458"/>
        <end position="1548"/>
    </location>
</feature>
<protein>
    <submittedName>
        <fullName evidence="2">RHS repeat protein</fullName>
    </submittedName>
</protein>
<feature type="domain" description="Fibronectin type-III" evidence="1">
    <location>
        <begin position="1726"/>
        <end position="1814"/>
    </location>
</feature>
<evidence type="ECO:0000313" key="3">
    <source>
        <dbReference type="Proteomes" id="UP001459204"/>
    </source>
</evidence>
<evidence type="ECO:0000313" key="2">
    <source>
        <dbReference type="EMBL" id="MEL1264111.1"/>
    </source>
</evidence>
<comment type="caution">
    <text evidence="2">The sequence shown here is derived from an EMBL/GenBank/DDBJ whole genome shotgun (WGS) entry which is preliminary data.</text>
</comment>
<gene>
    <name evidence="2" type="ORF">AAD027_06975</name>
</gene>
<name>A0ABU9IZN4_9GAMM</name>
<sequence>MQGMMLGVWRLGAMAALMLVPMLALCVWWQRFWRRREMPLAFSARGSHFQPFDGRDESGCNVRKATGVNPALRTGGCLLAMALCGQAHAQSDSSLTPHLEHEKRLRAAEQVGPLKSDLFGDSVSLYNGASEFAVTDIDLPGNNSLPVQLRRRFKVESFKEVEPLGGFGNWDIDVPYLHGTFDAAYKWNTSSSGSTARCSSLWYPRTSTPFEITDIWAGNHMHLPEGGGGELLYLPPSGGAVPSDGATYLWGTSSLHRLTCKPSTANGYPGEGFIAIDTSGNRYFFDVGIERSGGFMKDSSGVGRGRTKVYLMASRVEDRHGNWVAYQYTGDRLTGISSSDGRAITLTYSGNRIVKATAHGREWNYAYTSDLSALGMRRVPLLSQVTLPDSSKWGYQYGLANSGQGGLNPFYERWDGASHLCEPPPFHANSFSLEVTHPAGAKGVFDFQYTRQYRSGTPANACNRRGDGNYVLGIPDHFDLYALIRKTITGPGLPSLQWQYGYSSVGGRTTQPVPCMGCPGEKPVVVTQPDGSRHEHVFGNRYRDNSGRLLRTNIKSASGVLLRSEINTYVTDAEAASAPFPDMYGSSFSTDDGATTKIRPVKHVAIVQQDVTFSRSVNSFDAFARPSSATKSSVLPGNPSRTEVTAYHDILSKWVLGQQSKLTVNGIVASETAYNANALPTVQKSFGRTVQTLTWNADGTVATVKDGNNNTIMLSSWKRGIPQSIKYPGTPEASSGAMKTAAVNDHGWITSVTDENGFTTVYGYDAMGRLILIDYPNSDTVDWFNTTLVFEPVASTEYGIGAGHWRQTISTGNARKVSYFDALWRPLVVREYDTANVAGTQRFTRFTYDHEGRTTFASYPGTSDALTSGMWTYYDALGRPVQTTQDSELGSLTTTTEYLPGLQTRVTPPRGTASRTTTSYLAWDEPTTDFPIAIAHPAGAFTDIARDVFGKPTAITRRNSGGTITLNRSYVYDGYQQLCKSVEPETGATIMDYDGAGNLLWSKSGATQTGTGSCNTGDIPVAQRTTRTYDGRNRLTTLNFPDGRGNQSWTYTKDGLPNTISTNNSNGGDVVTNSYGYNKRRLLEAETFGVNGQLWNLAYGYTRNGHLGSHTSPGLAVDYAPDALGQPTRAGTYATAVGYFPNGGMKQFIYGNGIKHTLTQNPRGLPDTSCDFAGSSCGAGAVLNDGYDYDGHGNVMGISDGRTNHRGDRTMTYDALDRLTKTVSPMFGTADYGYNVLDNLITVKVTGGSHARDHTYVYDAENRLGNIKNTVGGATVVGLGYDVQGNLANRNGVVHIFDQGNRLREVTGVEQYRYDGHGRRVLAVRNGQNLYSVYGQDGTLRFQRDERTGKTIDYVHLNGSLVAQVENAIALSTPTLTTPGSSMTGSYTVSWTTAPVATKYQLQERLNSGSWSTIHDAAGTSKALSGKAAGVWGYQVRACSATACGSWSVEKTVTVQLPPTGVPTLTVPETALNGGFMAAWTSVSAATHYQLQERQGSGNWSSYPDASATTHSISGKAAGNWSYQVRACNAAGCGGWSTIKTVNVLYPPTVVPTLTVPATSSTGNYSASWTSVATANRYELQEQLNSGSWALIHNAAATSKAISGKATGSWGYRVRACNDAGCGAYSAMKTVAVTLPPTGVPTLTVPATNSTGSYSASWTAVAAATRYELQERSSGGSWSLIHEGSATSKAVSGKAVGIYEYQVRGCNAGGCAGYSAVKTIEVAVAPTGVPTLTAPSSSVNGNYTVSWTSVPTATRYELQRQVNGGGWALVVNKSATNQTFADIPDGTYGYRVRACNFAGCAGYSAPKTVIVQRPVPVPGMPTGINMQQMGGQRCRITWNAVAGATHYQVSLDGTIETAPGPMYIWDGLCPTSLRVAACNAYGCSGWGS</sequence>
<dbReference type="Gene3D" id="2.60.40.10">
    <property type="entry name" value="Immunoglobulins"/>
    <property type="match status" value="5"/>
</dbReference>
<dbReference type="InterPro" id="IPR031325">
    <property type="entry name" value="RHS_repeat"/>
</dbReference>
<dbReference type="CDD" id="cd00063">
    <property type="entry name" value="FN3"/>
    <property type="match status" value="1"/>
</dbReference>
<dbReference type="SMART" id="SM00060">
    <property type="entry name" value="FN3"/>
    <property type="match status" value="5"/>
</dbReference>
<keyword evidence="3" id="KW-1185">Reference proteome</keyword>
<evidence type="ECO:0000259" key="1">
    <source>
        <dbReference type="PROSITE" id="PS50853"/>
    </source>
</evidence>
<dbReference type="InterPro" id="IPR003961">
    <property type="entry name" value="FN3_dom"/>
</dbReference>
<dbReference type="InterPro" id="IPR036116">
    <property type="entry name" value="FN3_sf"/>
</dbReference>
<proteinExistence type="predicted"/>
<dbReference type="PANTHER" id="PTHR32305:SF15">
    <property type="entry name" value="PROTEIN RHSA-RELATED"/>
    <property type="match status" value="1"/>
</dbReference>
<dbReference type="Gene3D" id="2.180.10.10">
    <property type="entry name" value="RHS repeat-associated core"/>
    <property type="match status" value="2"/>
</dbReference>
<accession>A0ABU9IZN4</accession>
<dbReference type="EMBL" id="JBBWWT010000002">
    <property type="protein sequence ID" value="MEL1264111.1"/>
    <property type="molecule type" value="Genomic_DNA"/>
</dbReference>
<dbReference type="RefSeq" id="WP_341725284.1">
    <property type="nucleotide sequence ID" value="NZ_JBBWWT010000002.1"/>
</dbReference>
<dbReference type="SUPFAM" id="SSF49265">
    <property type="entry name" value="Fibronectin type III"/>
    <property type="match status" value="3"/>
</dbReference>
<organism evidence="2 3">
    <name type="scientific">Pseudoxanthomonas putridarboris</name>
    <dbReference type="NCBI Taxonomy" id="752605"/>
    <lineage>
        <taxon>Bacteria</taxon>
        <taxon>Pseudomonadati</taxon>
        <taxon>Pseudomonadota</taxon>
        <taxon>Gammaproteobacteria</taxon>
        <taxon>Lysobacterales</taxon>
        <taxon>Lysobacteraceae</taxon>
        <taxon>Pseudoxanthomonas</taxon>
    </lineage>
</organism>
<dbReference type="InterPro" id="IPR050708">
    <property type="entry name" value="T6SS_VgrG/RHS"/>
</dbReference>
<dbReference type="Proteomes" id="UP001459204">
    <property type="component" value="Unassembled WGS sequence"/>
</dbReference>
<reference evidence="2 3" key="1">
    <citation type="submission" date="2024-04" db="EMBL/GenBank/DDBJ databases">
        <title>Draft genome sequence of Pseudoxanthomonas putridarboris WD12.</title>
        <authorList>
            <person name="Oh J."/>
        </authorList>
    </citation>
    <scope>NUCLEOTIDE SEQUENCE [LARGE SCALE GENOMIC DNA]</scope>
    <source>
        <strain evidence="2 3">WD12</strain>
    </source>
</reference>